<keyword evidence="2" id="KW-0812">Transmembrane</keyword>
<keyword evidence="2" id="KW-0472">Membrane</keyword>
<evidence type="ECO:0008006" key="6">
    <source>
        <dbReference type="Google" id="ProtNLM"/>
    </source>
</evidence>
<dbReference type="AlphaFoldDB" id="A0A9D9IY48"/>
<reference evidence="4" key="1">
    <citation type="submission" date="2020-10" db="EMBL/GenBank/DDBJ databases">
        <authorList>
            <person name="Gilroy R."/>
        </authorList>
    </citation>
    <scope>NUCLEOTIDE SEQUENCE</scope>
    <source>
        <strain evidence="4">B3-1481</strain>
    </source>
</reference>
<gene>
    <name evidence="4" type="ORF">IAB76_03730</name>
</gene>
<reference evidence="4" key="2">
    <citation type="journal article" date="2021" name="PeerJ">
        <title>Extensive microbial diversity within the chicken gut microbiome revealed by metagenomics and culture.</title>
        <authorList>
            <person name="Gilroy R."/>
            <person name="Ravi A."/>
            <person name="Getino M."/>
            <person name="Pursley I."/>
            <person name="Horton D.L."/>
            <person name="Alikhan N.F."/>
            <person name="Baker D."/>
            <person name="Gharbi K."/>
            <person name="Hall N."/>
            <person name="Watson M."/>
            <person name="Adriaenssens E.M."/>
            <person name="Foster-Nyarko E."/>
            <person name="Jarju S."/>
            <person name="Secka A."/>
            <person name="Antonio M."/>
            <person name="Oren A."/>
            <person name="Chaudhuri R.R."/>
            <person name="La Ragione R."/>
            <person name="Hildebrand F."/>
            <person name="Pallen M.J."/>
        </authorList>
    </citation>
    <scope>NUCLEOTIDE SEQUENCE</scope>
    <source>
        <strain evidence="4">B3-1481</strain>
    </source>
</reference>
<feature type="chain" id="PRO_5038997059" description="Tetratricopeptide repeat protein" evidence="3">
    <location>
        <begin position="22"/>
        <end position="536"/>
    </location>
</feature>
<feature type="coiled-coil region" evidence="1">
    <location>
        <begin position="376"/>
        <end position="403"/>
    </location>
</feature>
<dbReference type="SUPFAM" id="SSF48452">
    <property type="entry name" value="TPR-like"/>
    <property type="match status" value="1"/>
</dbReference>
<feature type="signal peptide" evidence="3">
    <location>
        <begin position="1"/>
        <end position="21"/>
    </location>
</feature>
<evidence type="ECO:0000256" key="1">
    <source>
        <dbReference type="SAM" id="Coils"/>
    </source>
</evidence>
<sequence length="536" mass="60290">MKKFLLTAALLLLFASCGGNRELEALREVESYISEEPAGALAALDSIADAGVRGAEARAKLALLRSMALDKNYVDVTDDSLVSVAVEWYSRHGDADEKLKAYYYQGIVHQNCGDAEAAMESFVKAEAEAAGAGDEVAKGMLYRAMAYIYATIFDLGRAEEYADRARACYKLAGDMDKYAGALTFLSSIRYARGEHEGAIACLDTVKTMMPELTEYRRNEYYVIALSMREAIGDKAGLSSLLKDYLSEFGKQGVSWLDVAASYTFLGRFDKAEEMFRLYRDNNPDYQNAAEYYSRLYHFYESSGDYEDAFGALYRYSRLSDSLSIVVAAHDTGFIQERYEKELRLERARNSRTIIIFVAAFGIVLLSSAVYLLRGRLRRKNSEMARYRENIARLKQEKDELSAMIAENPPVDRQSMKVLADRLELLNRIIAGEISSSRDRKLAEDLERLVSNREEFLYTTRMTFAAAHPEFIAFLEDRGLTEGEVQFCCLYAIGLRGKDISNYVGRGGHYNESSVIRSKLGLGPHDTNLGNYLRSLL</sequence>
<protein>
    <recommendedName>
        <fullName evidence="6">Tetratricopeptide repeat protein</fullName>
    </recommendedName>
</protein>
<comment type="caution">
    <text evidence="4">The sequence shown here is derived from an EMBL/GenBank/DDBJ whole genome shotgun (WGS) entry which is preliminary data.</text>
</comment>
<proteinExistence type="predicted"/>
<dbReference type="InterPro" id="IPR011990">
    <property type="entry name" value="TPR-like_helical_dom_sf"/>
</dbReference>
<name>A0A9D9IY48_9BACT</name>
<keyword evidence="2" id="KW-1133">Transmembrane helix</keyword>
<evidence type="ECO:0000256" key="2">
    <source>
        <dbReference type="SAM" id="Phobius"/>
    </source>
</evidence>
<keyword evidence="1" id="KW-0175">Coiled coil</keyword>
<feature type="transmembrane region" description="Helical" evidence="2">
    <location>
        <begin position="353"/>
        <end position="372"/>
    </location>
</feature>
<dbReference type="Gene3D" id="1.25.40.10">
    <property type="entry name" value="Tetratricopeptide repeat domain"/>
    <property type="match status" value="2"/>
</dbReference>
<dbReference type="PROSITE" id="PS51257">
    <property type="entry name" value="PROKAR_LIPOPROTEIN"/>
    <property type="match status" value="1"/>
</dbReference>
<dbReference type="Proteomes" id="UP000823769">
    <property type="component" value="Unassembled WGS sequence"/>
</dbReference>
<organism evidence="4 5">
    <name type="scientific">Candidatus Cryptobacteroides avistercoris</name>
    <dbReference type="NCBI Taxonomy" id="2840758"/>
    <lineage>
        <taxon>Bacteria</taxon>
        <taxon>Pseudomonadati</taxon>
        <taxon>Bacteroidota</taxon>
        <taxon>Bacteroidia</taxon>
        <taxon>Bacteroidales</taxon>
        <taxon>Candidatus Cryptobacteroides</taxon>
    </lineage>
</organism>
<evidence type="ECO:0000313" key="5">
    <source>
        <dbReference type="Proteomes" id="UP000823769"/>
    </source>
</evidence>
<dbReference type="EMBL" id="JADILW010000057">
    <property type="protein sequence ID" value="MBO8480206.1"/>
    <property type="molecule type" value="Genomic_DNA"/>
</dbReference>
<accession>A0A9D9IY48</accession>
<keyword evidence="3" id="KW-0732">Signal</keyword>
<evidence type="ECO:0000313" key="4">
    <source>
        <dbReference type="EMBL" id="MBO8480206.1"/>
    </source>
</evidence>
<evidence type="ECO:0000256" key="3">
    <source>
        <dbReference type="SAM" id="SignalP"/>
    </source>
</evidence>